<evidence type="ECO:0000313" key="1">
    <source>
        <dbReference type="EMBL" id="AKV67158.1"/>
    </source>
</evidence>
<gene>
    <name evidence="1" type="ORF">VL20_2034</name>
</gene>
<accession>A0A0K1RZG0</accession>
<sequence length="60" mass="6987">MFLQWNSLSILLQQKWNFGDGNLTKCVHDRSPQKTQLVHIQAFDKLAISFPLTVPSFERL</sequence>
<reference evidence="1 2" key="1">
    <citation type="journal article" date="2016" name="Stand. Genomic Sci.">
        <title>Complete genome sequence and genomic characterization of Microcystis panniformis FACHB 1757 by third-generation sequencing.</title>
        <authorList>
            <person name="Zhang J.Y."/>
            <person name="Guan R."/>
            <person name="Zhang H.J."/>
            <person name="Li H."/>
            <person name="Xiao P."/>
            <person name="Yu G.L."/>
            <person name="Du L."/>
            <person name="Cao D.M."/>
            <person name="Zhu B.C."/>
            <person name="Li R.H."/>
            <person name="Lu Z.H."/>
        </authorList>
    </citation>
    <scope>NUCLEOTIDE SEQUENCE [LARGE SCALE GENOMIC DNA]</scope>
    <source>
        <strain evidence="1 2">FACHB-1757</strain>
    </source>
</reference>
<protein>
    <submittedName>
        <fullName evidence="1">Uncharacterized protein</fullName>
    </submittedName>
</protein>
<dbReference type="KEGG" id="mpk:VL20_2034"/>
<name>A0A0K1RZG0_9CHRO</name>
<proteinExistence type="predicted"/>
<keyword evidence="2" id="KW-1185">Reference proteome</keyword>
<organism evidence="1 2">
    <name type="scientific">Microcystis panniformis FACHB-1757</name>
    <dbReference type="NCBI Taxonomy" id="1638788"/>
    <lineage>
        <taxon>Bacteria</taxon>
        <taxon>Bacillati</taxon>
        <taxon>Cyanobacteriota</taxon>
        <taxon>Cyanophyceae</taxon>
        <taxon>Oscillatoriophycideae</taxon>
        <taxon>Chroococcales</taxon>
        <taxon>Microcystaceae</taxon>
        <taxon>Microcystis</taxon>
    </lineage>
</organism>
<dbReference type="EMBL" id="CP011339">
    <property type="protein sequence ID" value="AKV67158.1"/>
    <property type="molecule type" value="Genomic_DNA"/>
</dbReference>
<evidence type="ECO:0000313" key="2">
    <source>
        <dbReference type="Proteomes" id="UP000068167"/>
    </source>
</evidence>
<dbReference type="AlphaFoldDB" id="A0A0K1RZG0"/>
<dbReference type="Proteomes" id="UP000068167">
    <property type="component" value="Chromosome"/>
</dbReference>